<dbReference type="AlphaFoldDB" id="A0A167TRD2"/>
<feature type="compositionally biased region" description="Basic and acidic residues" evidence="1">
    <location>
        <begin position="151"/>
        <end position="164"/>
    </location>
</feature>
<dbReference type="STRING" id="436010.A0A167TRD2"/>
<feature type="compositionally biased region" description="Basic and acidic residues" evidence="1">
    <location>
        <begin position="198"/>
        <end position="212"/>
    </location>
</feature>
<feature type="region of interest" description="Disordered" evidence="1">
    <location>
        <begin position="120"/>
        <end position="309"/>
    </location>
</feature>
<organism evidence="2 3">
    <name type="scientific">Athelia psychrophila</name>
    <dbReference type="NCBI Taxonomy" id="1759441"/>
    <lineage>
        <taxon>Eukaryota</taxon>
        <taxon>Fungi</taxon>
        <taxon>Dikarya</taxon>
        <taxon>Basidiomycota</taxon>
        <taxon>Agaricomycotina</taxon>
        <taxon>Agaricomycetes</taxon>
        <taxon>Agaricomycetidae</taxon>
        <taxon>Atheliales</taxon>
        <taxon>Atheliaceae</taxon>
        <taxon>Athelia</taxon>
    </lineage>
</organism>
<feature type="region of interest" description="Disordered" evidence="1">
    <location>
        <begin position="1"/>
        <end position="108"/>
    </location>
</feature>
<feature type="compositionally biased region" description="Basic and acidic residues" evidence="1">
    <location>
        <begin position="233"/>
        <end position="252"/>
    </location>
</feature>
<protein>
    <submittedName>
        <fullName evidence="2">Uncharacterized protein</fullName>
    </submittedName>
</protein>
<gene>
    <name evidence="2" type="ORF">FIBSPDRAFT_941646</name>
</gene>
<name>A0A167TRD2_9AGAM</name>
<keyword evidence="3" id="KW-1185">Reference proteome</keyword>
<evidence type="ECO:0000313" key="3">
    <source>
        <dbReference type="Proteomes" id="UP000076532"/>
    </source>
</evidence>
<dbReference type="Proteomes" id="UP000076532">
    <property type="component" value="Unassembled WGS sequence"/>
</dbReference>
<feature type="compositionally biased region" description="Polar residues" evidence="1">
    <location>
        <begin position="11"/>
        <end position="28"/>
    </location>
</feature>
<evidence type="ECO:0000256" key="1">
    <source>
        <dbReference type="SAM" id="MobiDB-lite"/>
    </source>
</evidence>
<feature type="non-terminal residue" evidence="2">
    <location>
        <position position="309"/>
    </location>
</feature>
<evidence type="ECO:0000313" key="2">
    <source>
        <dbReference type="EMBL" id="KZP03203.1"/>
    </source>
</evidence>
<reference evidence="2 3" key="1">
    <citation type="journal article" date="2016" name="Mol. Biol. Evol.">
        <title>Comparative Genomics of Early-Diverging Mushroom-Forming Fungi Provides Insights into the Origins of Lignocellulose Decay Capabilities.</title>
        <authorList>
            <person name="Nagy L.G."/>
            <person name="Riley R."/>
            <person name="Tritt A."/>
            <person name="Adam C."/>
            <person name="Daum C."/>
            <person name="Floudas D."/>
            <person name="Sun H."/>
            <person name="Yadav J.S."/>
            <person name="Pangilinan J."/>
            <person name="Larsson K.H."/>
            <person name="Matsuura K."/>
            <person name="Barry K."/>
            <person name="Labutti K."/>
            <person name="Kuo R."/>
            <person name="Ohm R.A."/>
            <person name="Bhattacharya S.S."/>
            <person name="Shirouzu T."/>
            <person name="Yoshinaga Y."/>
            <person name="Martin F.M."/>
            <person name="Grigoriev I.V."/>
            <person name="Hibbett D.S."/>
        </authorList>
    </citation>
    <scope>NUCLEOTIDE SEQUENCE [LARGE SCALE GENOMIC DNA]</scope>
    <source>
        <strain evidence="2 3">CBS 109695</strain>
    </source>
</reference>
<feature type="compositionally biased region" description="Basic and acidic residues" evidence="1">
    <location>
        <begin position="260"/>
        <end position="292"/>
    </location>
</feature>
<accession>A0A167TRD2</accession>
<dbReference type="EMBL" id="KV418137">
    <property type="protein sequence ID" value="KZP03203.1"/>
    <property type="molecule type" value="Genomic_DNA"/>
</dbReference>
<feature type="compositionally biased region" description="Polar residues" evidence="1">
    <location>
        <begin position="122"/>
        <end position="150"/>
    </location>
</feature>
<feature type="compositionally biased region" description="Basic and acidic residues" evidence="1">
    <location>
        <begin position="300"/>
        <end position="309"/>
    </location>
</feature>
<sequence>MYQDGIKSQAAPHSQQGPEGNAAAGSNQHHYDVRSVAPGETGSKNSPAHDPSRRIPPVHFPPWDVYNPERPMDSSPASASQATIKAMQTDENHGNTSSSSIPPLPVSKLAFDSQKLPVDSKVSLNGSAGSGSDSVQHLHNRYPTGSAQDTRAQDLHTSKIDHVPSSDSPAVRAPFHGGLGDSRPPPARDSWQPNDGPPARDDQRGRPGRDRLGSPPLGRPLNATDSRPLPGDPDARGAPPRDQRFYDRERDRGRGRKRDRAKDRDAEDRDRRPWLDTRRDNRPGDLPADRPRTLSNARRPPPEERHYEP</sequence>
<proteinExistence type="predicted"/>